<dbReference type="PANTHER" id="PTHR18968:SF13">
    <property type="entry name" value="ACETOLACTATE SYNTHASE CATALYTIC SUBUNIT, MITOCHONDRIAL"/>
    <property type="match status" value="1"/>
</dbReference>
<dbReference type="Gene3D" id="3.40.50.1220">
    <property type="entry name" value="TPP-binding domain"/>
    <property type="match status" value="1"/>
</dbReference>
<accession>A0A0J8D9I5</accession>
<evidence type="ECO:0000256" key="9">
    <source>
        <dbReference type="ARBA" id="ARBA00023052"/>
    </source>
</evidence>
<dbReference type="InterPro" id="IPR012846">
    <property type="entry name" value="Acetolactate_synth_lsu"/>
</dbReference>
<dbReference type="PANTHER" id="PTHR18968">
    <property type="entry name" value="THIAMINE PYROPHOSPHATE ENZYMES"/>
    <property type="match status" value="1"/>
</dbReference>
<proteinExistence type="inferred from homology"/>
<evidence type="ECO:0000256" key="12">
    <source>
        <dbReference type="RuleBase" id="RU003591"/>
    </source>
</evidence>
<dbReference type="UniPathway" id="UPA00049">
    <property type="reaction ID" value="UER00059"/>
</dbReference>
<dbReference type="GO" id="GO:0005948">
    <property type="term" value="C:acetolactate synthase complex"/>
    <property type="evidence" value="ECO:0007669"/>
    <property type="project" value="TreeGrafter"/>
</dbReference>
<comment type="pathway">
    <text evidence="2 12">Amino-acid biosynthesis; L-valine biosynthesis; L-valine from pyruvate: step 1/4.</text>
</comment>
<dbReference type="Pfam" id="PF00205">
    <property type="entry name" value="TPP_enzyme_M"/>
    <property type="match status" value="1"/>
</dbReference>
<comment type="caution">
    <text evidence="16">The sequence shown here is derived from an EMBL/GenBank/DDBJ whole genome shotgun (WGS) entry which is preliminary data.</text>
</comment>
<dbReference type="GO" id="GO:0009097">
    <property type="term" value="P:isoleucine biosynthetic process"/>
    <property type="evidence" value="ECO:0007669"/>
    <property type="project" value="UniProtKB-UniPathway"/>
</dbReference>
<protein>
    <recommendedName>
        <fullName evidence="4 12">Acetolactate synthase</fullName>
        <ecNumber evidence="4 12">2.2.1.6</ecNumber>
    </recommendedName>
</protein>
<evidence type="ECO:0000313" key="17">
    <source>
        <dbReference type="Proteomes" id="UP000036756"/>
    </source>
</evidence>
<dbReference type="Proteomes" id="UP000036756">
    <property type="component" value="Unassembled WGS sequence"/>
</dbReference>
<keyword evidence="7 12" id="KW-0479">Metal-binding</keyword>
<evidence type="ECO:0000259" key="13">
    <source>
        <dbReference type="Pfam" id="PF00205"/>
    </source>
</evidence>
<comment type="cofactor">
    <cofactor evidence="12">
        <name>Mg(2+)</name>
        <dbReference type="ChEBI" id="CHEBI:18420"/>
    </cofactor>
    <text evidence="12">Binds 1 Mg(2+) ion per subunit.</text>
</comment>
<dbReference type="GO" id="GO:0009099">
    <property type="term" value="P:L-valine biosynthetic process"/>
    <property type="evidence" value="ECO:0007669"/>
    <property type="project" value="UniProtKB-UniPathway"/>
</dbReference>
<comment type="similarity">
    <text evidence="3 12">Belongs to the TPP enzyme family.</text>
</comment>
<organism evidence="16 17">
    <name type="scientific">Clostridium cylindrosporum DSM 605</name>
    <dbReference type="NCBI Taxonomy" id="1121307"/>
    <lineage>
        <taxon>Bacteria</taxon>
        <taxon>Bacillati</taxon>
        <taxon>Bacillota</taxon>
        <taxon>Clostridia</taxon>
        <taxon>Eubacteriales</taxon>
        <taxon>Clostridiaceae</taxon>
        <taxon>Clostridium</taxon>
    </lineage>
</organism>
<evidence type="ECO:0000256" key="2">
    <source>
        <dbReference type="ARBA" id="ARBA00005025"/>
    </source>
</evidence>
<dbReference type="AlphaFoldDB" id="A0A0J8D9I5"/>
<dbReference type="OrthoDB" id="4494979at2"/>
<dbReference type="GO" id="GO:0003984">
    <property type="term" value="F:acetolactate synthase activity"/>
    <property type="evidence" value="ECO:0007669"/>
    <property type="project" value="UniProtKB-EC"/>
</dbReference>
<dbReference type="Gene3D" id="3.40.50.970">
    <property type="match status" value="2"/>
</dbReference>
<dbReference type="Pfam" id="PF02776">
    <property type="entry name" value="TPP_enzyme_N"/>
    <property type="match status" value="1"/>
</dbReference>
<evidence type="ECO:0000259" key="14">
    <source>
        <dbReference type="Pfam" id="PF02775"/>
    </source>
</evidence>
<dbReference type="NCBIfam" id="TIGR00118">
    <property type="entry name" value="acolac_lg"/>
    <property type="match status" value="1"/>
</dbReference>
<keyword evidence="10 12" id="KW-0100">Branched-chain amino acid biosynthesis</keyword>
<gene>
    <name evidence="16" type="primary">ilvB</name>
    <name evidence="16" type="ORF">CLCY_11c00390</name>
</gene>
<evidence type="ECO:0000256" key="11">
    <source>
        <dbReference type="ARBA" id="ARBA00048670"/>
    </source>
</evidence>
<keyword evidence="9 12" id="KW-0786">Thiamine pyrophosphate</keyword>
<dbReference type="SUPFAM" id="SSF52518">
    <property type="entry name" value="Thiamin diphosphate-binding fold (THDP-binding)"/>
    <property type="match status" value="2"/>
</dbReference>
<keyword evidence="17" id="KW-1185">Reference proteome</keyword>
<dbReference type="PATRIC" id="fig|1121307.3.peg.154"/>
<name>A0A0J8D9I5_CLOCY</name>
<dbReference type="InterPro" id="IPR012000">
    <property type="entry name" value="Thiamin_PyroP_enz_cen_dom"/>
</dbReference>
<comment type="catalytic activity">
    <reaction evidence="11 12">
        <text>2 pyruvate + H(+) = (2S)-2-acetolactate + CO2</text>
        <dbReference type="Rhea" id="RHEA:25249"/>
        <dbReference type="ChEBI" id="CHEBI:15361"/>
        <dbReference type="ChEBI" id="CHEBI:15378"/>
        <dbReference type="ChEBI" id="CHEBI:16526"/>
        <dbReference type="ChEBI" id="CHEBI:58476"/>
        <dbReference type="EC" id="2.2.1.6"/>
    </reaction>
</comment>
<evidence type="ECO:0000313" key="16">
    <source>
        <dbReference type="EMBL" id="KMT22705.1"/>
    </source>
</evidence>
<evidence type="ECO:0000256" key="6">
    <source>
        <dbReference type="ARBA" id="ARBA00022679"/>
    </source>
</evidence>
<dbReference type="CDD" id="cd07035">
    <property type="entry name" value="TPP_PYR_POX_like"/>
    <property type="match status" value="1"/>
</dbReference>
<comment type="cofactor">
    <cofactor evidence="12">
        <name>thiamine diphosphate</name>
        <dbReference type="ChEBI" id="CHEBI:58937"/>
    </cofactor>
    <text evidence="12">Binds 1 thiamine pyrophosphate per subunit.</text>
</comment>
<evidence type="ECO:0000256" key="7">
    <source>
        <dbReference type="ARBA" id="ARBA00022723"/>
    </source>
</evidence>
<dbReference type="EMBL" id="LFVU01000005">
    <property type="protein sequence ID" value="KMT22705.1"/>
    <property type="molecule type" value="Genomic_DNA"/>
</dbReference>
<dbReference type="InterPro" id="IPR039368">
    <property type="entry name" value="AHAS_TPP"/>
</dbReference>
<dbReference type="InterPro" id="IPR045229">
    <property type="entry name" value="TPP_enz"/>
</dbReference>
<evidence type="ECO:0000256" key="4">
    <source>
        <dbReference type="ARBA" id="ARBA00013145"/>
    </source>
</evidence>
<evidence type="ECO:0000256" key="3">
    <source>
        <dbReference type="ARBA" id="ARBA00007812"/>
    </source>
</evidence>
<dbReference type="InterPro" id="IPR011766">
    <property type="entry name" value="TPP_enzyme_TPP-bd"/>
</dbReference>
<dbReference type="SUPFAM" id="SSF52467">
    <property type="entry name" value="DHS-like NAD/FAD-binding domain"/>
    <property type="match status" value="1"/>
</dbReference>
<dbReference type="Pfam" id="PF02775">
    <property type="entry name" value="TPP_enzyme_C"/>
    <property type="match status" value="1"/>
</dbReference>
<keyword evidence="6 12" id="KW-0808">Transferase</keyword>
<evidence type="ECO:0000256" key="10">
    <source>
        <dbReference type="ARBA" id="ARBA00023304"/>
    </source>
</evidence>
<dbReference type="EC" id="2.2.1.6" evidence="4 12"/>
<dbReference type="InterPro" id="IPR029035">
    <property type="entry name" value="DHS-like_NAD/FAD-binding_dom"/>
</dbReference>
<reference evidence="16 17" key="1">
    <citation type="submission" date="2015-06" db="EMBL/GenBank/DDBJ databases">
        <title>Draft genome sequence of the purine-degrading Clostridium cylindrosporum HC-1 (DSM 605).</title>
        <authorList>
            <person name="Poehlein A."/>
            <person name="Schiel-Bengelsdorf B."/>
            <person name="Bengelsdorf F."/>
            <person name="Daniel R."/>
            <person name="Duerre P."/>
        </authorList>
    </citation>
    <scope>NUCLEOTIDE SEQUENCE [LARGE SCALE GENOMIC DNA]</scope>
    <source>
        <strain evidence="16 17">DSM 605</strain>
    </source>
</reference>
<dbReference type="GO" id="GO:0050660">
    <property type="term" value="F:flavin adenine dinucleotide binding"/>
    <property type="evidence" value="ECO:0007669"/>
    <property type="project" value="InterPro"/>
</dbReference>
<dbReference type="InterPro" id="IPR012001">
    <property type="entry name" value="Thiamin_PyroP_enz_TPP-bd_dom"/>
</dbReference>
<dbReference type="InterPro" id="IPR000399">
    <property type="entry name" value="TPP-bd_CS"/>
</dbReference>
<evidence type="ECO:0000256" key="5">
    <source>
        <dbReference type="ARBA" id="ARBA00022605"/>
    </source>
</evidence>
<evidence type="ECO:0000259" key="15">
    <source>
        <dbReference type="Pfam" id="PF02776"/>
    </source>
</evidence>
<sequence>MKGSELLLKCLKHNGVDTIFGYPGGSVIPLYDALYEDNHFNHIRTAHEQGATHAADGYSRSTGKVGVCIVTSGPGATNTVTGIASAYMDSVPMVVITGQVTRDLLGRDSFQEVDITGITFSITKHSYIVRDVKELPEIVDKAFEIATEGRPGPVLIDIPKDIFTSIIEDDFQYEGNPLCKCESSIDEEKLAMVIEAINNSKKPMIYAGGGVKKSGVSEMLTKFAEKIDSPVVSTVMGLGAISRENPLSLGMVGMHGFKENNLAVSNCDLLIGIGARFSDRVIGDPNNFATNAKVIHLDIDSSEISKNIESSISVIGDLREMLSKVIKGVDKKDCSTWREEIENNKDENKVDENQFHPTNILKLFNEKFNKDTFVATDVGQHQMWTAQHWKFNFPNSFITSGGLGTMGFGLGAAIGAKAGNPDKKVVLVTGDGSFRMNCNEMFTLSRYNLPVIILLLNNCALGMVRQWQRMFFNERFSQTDMDNCVDYVNLSKSFGVDAYSAESIDELKEILSKDEVFEGPVLIECKICKDENVYPIVPPGKAIESPILSWE</sequence>
<evidence type="ECO:0000256" key="8">
    <source>
        <dbReference type="ARBA" id="ARBA00022842"/>
    </source>
</evidence>
<evidence type="ECO:0000256" key="1">
    <source>
        <dbReference type="ARBA" id="ARBA00004974"/>
    </source>
</evidence>
<dbReference type="CDD" id="cd02015">
    <property type="entry name" value="TPP_AHAS"/>
    <property type="match status" value="1"/>
</dbReference>
<dbReference type="GO" id="GO:0030976">
    <property type="term" value="F:thiamine pyrophosphate binding"/>
    <property type="evidence" value="ECO:0007669"/>
    <property type="project" value="UniProtKB-UniRule"/>
</dbReference>
<dbReference type="STRING" id="1121307.CLCY_11c00390"/>
<keyword evidence="5 12" id="KW-0028">Amino-acid biosynthesis</keyword>
<dbReference type="FunFam" id="3.40.50.1220:FF:000008">
    <property type="entry name" value="Acetolactate synthase"/>
    <property type="match status" value="1"/>
</dbReference>
<dbReference type="FunFam" id="3.40.50.970:FF:000007">
    <property type="entry name" value="Acetolactate synthase"/>
    <property type="match status" value="1"/>
</dbReference>
<comment type="pathway">
    <text evidence="1 12">Amino-acid biosynthesis; L-isoleucine biosynthesis; L-isoleucine from 2-oxobutanoate: step 1/4.</text>
</comment>
<dbReference type="PROSITE" id="PS00187">
    <property type="entry name" value="TPP_ENZYMES"/>
    <property type="match status" value="1"/>
</dbReference>
<feature type="domain" description="Thiamine pyrophosphate enzyme TPP-binding" evidence="14">
    <location>
        <begin position="377"/>
        <end position="525"/>
    </location>
</feature>
<feature type="domain" description="Thiamine pyrophosphate enzyme N-terminal TPP-binding" evidence="15">
    <location>
        <begin position="1"/>
        <end position="116"/>
    </location>
</feature>
<dbReference type="UniPathway" id="UPA00047">
    <property type="reaction ID" value="UER00055"/>
</dbReference>
<dbReference type="InterPro" id="IPR029061">
    <property type="entry name" value="THDP-binding"/>
</dbReference>
<dbReference type="GO" id="GO:0000287">
    <property type="term" value="F:magnesium ion binding"/>
    <property type="evidence" value="ECO:0007669"/>
    <property type="project" value="UniProtKB-UniRule"/>
</dbReference>
<feature type="domain" description="Thiamine pyrophosphate enzyme central" evidence="13">
    <location>
        <begin position="192"/>
        <end position="324"/>
    </location>
</feature>
<keyword evidence="8 12" id="KW-0460">Magnesium</keyword>